<gene>
    <name evidence="1" type="ORF">D6T64_04235</name>
</gene>
<dbReference type="RefSeq" id="WP_119972100.1">
    <property type="nucleotide sequence ID" value="NZ_JBHSQA010000020.1"/>
</dbReference>
<sequence>MTENNEVLRVPGIRDVSSFYSEFGGEDVVVRPSSSDLNPFRIEVMLDSNTAIFPPKVVVHEGDIVERADPRGGVIEYVISRYEFNKDPFGDDMDHWHATLAEKGHARRTFAQPRIIVHGGTNQISVGSSNHMQQTNLTAEASELISALDAIRQTVPLGDLDADQVEALEDALLATKETATSGKKPNAIKRSLFGLRGVVDEIATSAGAGAVEAVKDWSAAATAVIIKQLAGL</sequence>
<accession>A0A3A5MT98</accession>
<proteinExistence type="predicted"/>
<evidence type="ECO:0000313" key="2">
    <source>
        <dbReference type="Proteomes" id="UP000272015"/>
    </source>
</evidence>
<keyword evidence="2" id="KW-1185">Reference proteome</keyword>
<comment type="caution">
    <text evidence="1">The sequence shown here is derived from an EMBL/GenBank/DDBJ whole genome shotgun (WGS) entry which is preliminary data.</text>
</comment>
<dbReference type="EMBL" id="QZVS01000061">
    <property type="protein sequence ID" value="RJT90358.1"/>
    <property type="molecule type" value="Genomic_DNA"/>
</dbReference>
<dbReference type="OrthoDB" id="5116134at2"/>
<dbReference type="AlphaFoldDB" id="A0A3A5MT98"/>
<protein>
    <submittedName>
        <fullName evidence="1">Uncharacterized protein</fullName>
    </submittedName>
</protein>
<name>A0A3A5MT98_9MICO</name>
<dbReference type="Proteomes" id="UP000272015">
    <property type="component" value="Unassembled WGS sequence"/>
</dbReference>
<organism evidence="1 2">
    <name type="scientific">Cryobacterium melibiosiphilum</name>
    <dbReference type="NCBI Taxonomy" id="995039"/>
    <lineage>
        <taxon>Bacteria</taxon>
        <taxon>Bacillati</taxon>
        <taxon>Actinomycetota</taxon>
        <taxon>Actinomycetes</taxon>
        <taxon>Micrococcales</taxon>
        <taxon>Microbacteriaceae</taxon>
        <taxon>Cryobacterium</taxon>
    </lineage>
</organism>
<evidence type="ECO:0000313" key="1">
    <source>
        <dbReference type="EMBL" id="RJT90358.1"/>
    </source>
</evidence>
<reference evidence="1 2" key="1">
    <citation type="submission" date="2018-09" db="EMBL/GenBank/DDBJ databases">
        <title>Novel species of Cryobacterium.</title>
        <authorList>
            <person name="Liu Q."/>
            <person name="Xin Y.-H."/>
        </authorList>
    </citation>
    <scope>NUCLEOTIDE SEQUENCE [LARGE SCALE GENOMIC DNA]</scope>
    <source>
        <strain evidence="1 2">Hh39</strain>
    </source>
</reference>